<protein>
    <recommendedName>
        <fullName evidence="1">Putative membrane protein insertion efficiency factor</fullName>
    </recommendedName>
</protein>
<dbReference type="Pfam" id="PF01809">
    <property type="entry name" value="YidD"/>
    <property type="match status" value="1"/>
</dbReference>
<dbReference type="GO" id="GO:0005886">
    <property type="term" value="C:plasma membrane"/>
    <property type="evidence" value="ECO:0007669"/>
    <property type="project" value="UniProtKB-SubCell"/>
</dbReference>
<evidence type="ECO:0000256" key="1">
    <source>
        <dbReference type="HAMAP-Rule" id="MF_00386"/>
    </source>
</evidence>
<dbReference type="PANTHER" id="PTHR33383:SF1">
    <property type="entry name" value="MEMBRANE PROTEIN INSERTION EFFICIENCY FACTOR-RELATED"/>
    <property type="match status" value="1"/>
</dbReference>
<dbReference type="OrthoDB" id="9801753at2"/>
<dbReference type="NCBIfam" id="TIGR00278">
    <property type="entry name" value="membrane protein insertion efficiency factor YidD"/>
    <property type="match status" value="1"/>
</dbReference>
<sequence length="98" mass="10771">MGIVRKSLQGPIHFYRKFISPLKPPTCRFYPTCSAYALEAIEVHGPIKGPLLAAKRIAKCHPFHPGGLDPVPPKRIRGENNGESAEQDNGNRDPLSAK</sequence>
<organism evidence="3 4">
    <name type="scientific">Fontibacillus phaseoli</name>
    <dbReference type="NCBI Taxonomy" id="1416533"/>
    <lineage>
        <taxon>Bacteria</taxon>
        <taxon>Bacillati</taxon>
        <taxon>Bacillota</taxon>
        <taxon>Bacilli</taxon>
        <taxon>Bacillales</taxon>
        <taxon>Paenibacillaceae</taxon>
        <taxon>Fontibacillus</taxon>
    </lineage>
</organism>
<keyword evidence="1" id="KW-1003">Cell membrane</keyword>
<reference evidence="3 4" key="1">
    <citation type="submission" date="2018-07" db="EMBL/GenBank/DDBJ databases">
        <title>Genomic Encyclopedia of Type Strains, Phase III (KMG-III): the genomes of soil and plant-associated and newly described type strains.</title>
        <authorList>
            <person name="Whitman W."/>
        </authorList>
    </citation>
    <scope>NUCLEOTIDE SEQUENCE [LARGE SCALE GENOMIC DNA]</scope>
    <source>
        <strain evidence="3 4">CECT 8333</strain>
    </source>
</reference>
<dbReference type="SMART" id="SM01234">
    <property type="entry name" value="Haemolytic"/>
    <property type="match status" value="1"/>
</dbReference>
<dbReference type="PANTHER" id="PTHR33383">
    <property type="entry name" value="MEMBRANE PROTEIN INSERTION EFFICIENCY FACTOR-RELATED"/>
    <property type="match status" value="1"/>
</dbReference>
<dbReference type="InterPro" id="IPR002696">
    <property type="entry name" value="Membr_insert_effic_factor_YidD"/>
</dbReference>
<name>A0A369BND9_9BACL</name>
<proteinExistence type="inferred from homology"/>
<dbReference type="HAMAP" id="MF_00386">
    <property type="entry name" value="UPF0161_YidD"/>
    <property type="match status" value="1"/>
</dbReference>
<dbReference type="EMBL" id="QPJW01000001">
    <property type="protein sequence ID" value="RCX23122.1"/>
    <property type="molecule type" value="Genomic_DNA"/>
</dbReference>
<comment type="subcellular location">
    <subcellularLocation>
        <location evidence="1">Cell membrane</location>
        <topology evidence="1">Peripheral membrane protein</topology>
        <orientation evidence="1">Cytoplasmic side</orientation>
    </subcellularLocation>
</comment>
<evidence type="ECO:0000313" key="3">
    <source>
        <dbReference type="EMBL" id="RCX23122.1"/>
    </source>
</evidence>
<accession>A0A369BND9</accession>
<comment type="similarity">
    <text evidence="1">Belongs to the UPF0161 family.</text>
</comment>
<dbReference type="Proteomes" id="UP000253090">
    <property type="component" value="Unassembled WGS sequence"/>
</dbReference>
<evidence type="ECO:0000256" key="2">
    <source>
        <dbReference type="SAM" id="MobiDB-lite"/>
    </source>
</evidence>
<evidence type="ECO:0000313" key="4">
    <source>
        <dbReference type="Proteomes" id="UP000253090"/>
    </source>
</evidence>
<comment type="caution">
    <text evidence="3">The sequence shown here is derived from an EMBL/GenBank/DDBJ whole genome shotgun (WGS) entry which is preliminary data.</text>
</comment>
<dbReference type="AlphaFoldDB" id="A0A369BND9"/>
<keyword evidence="4" id="KW-1185">Reference proteome</keyword>
<keyword evidence="1" id="KW-0472">Membrane</keyword>
<feature type="region of interest" description="Disordered" evidence="2">
    <location>
        <begin position="63"/>
        <end position="98"/>
    </location>
</feature>
<gene>
    <name evidence="3" type="ORF">DFP94_101715</name>
</gene>
<comment type="function">
    <text evidence="1">Could be involved in insertion of integral membrane proteins into the membrane.</text>
</comment>
<dbReference type="RefSeq" id="WP_114495039.1">
    <property type="nucleotide sequence ID" value="NZ_QPJW01000001.1"/>
</dbReference>